<keyword evidence="1" id="KW-0812">Transmembrane</keyword>
<keyword evidence="1" id="KW-1133">Transmembrane helix</keyword>
<feature type="transmembrane region" description="Helical" evidence="1">
    <location>
        <begin position="54"/>
        <end position="79"/>
    </location>
</feature>
<proteinExistence type="predicted"/>
<evidence type="ECO:0000256" key="1">
    <source>
        <dbReference type="SAM" id="Phobius"/>
    </source>
</evidence>
<evidence type="ECO:0000313" key="3">
    <source>
        <dbReference type="Proteomes" id="UP000309992"/>
    </source>
</evidence>
<keyword evidence="3" id="KW-1185">Reference proteome</keyword>
<keyword evidence="1" id="KW-0472">Membrane</keyword>
<dbReference type="EMBL" id="SWMS01000013">
    <property type="protein sequence ID" value="TKG67524.1"/>
    <property type="molecule type" value="Genomic_DNA"/>
</dbReference>
<accession>A0ABY2S229</accession>
<reference evidence="2 3" key="1">
    <citation type="journal article" date="2015" name="Antonie Van Leeuwenhoek">
        <title>Prauserella endophytica sp. nov., an endophytic actinobacterium isolated from Tamarix taklamakanensis.</title>
        <authorList>
            <person name="Liu J.M."/>
            <person name="Habden X."/>
            <person name="Guo L."/>
            <person name="Tuo L."/>
            <person name="Jiang Z.K."/>
            <person name="Liu S.W."/>
            <person name="Liu X.F."/>
            <person name="Chen L."/>
            <person name="Li R.F."/>
            <person name="Zhang Y.Q."/>
            <person name="Sun C.H."/>
        </authorList>
    </citation>
    <scope>NUCLEOTIDE SEQUENCE [LARGE SCALE GENOMIC DNA]</scope>
    <source>
        <strain evidence="2 3">CGMCC 4.7182</strain>
    </source>
</reference>
<dbReference type="RefSeq" id="WP_137096042.1">
    <property type="nucleotide sequence ID" value="NZ_SWMS01000013.1"/>
</dbReference>
<comment type="caution">
    <text evidence="2">The sequence shown here is derived from an EMBL/GenBank/DDBJ whole genome shotgun (WGS) entry which is preliminary data.</text>
</comment>
<dbReference type="Proteomes" id="UP000309992">
    <property type="component" value="Unassembled WGS sequence"/>
</dbReference>
<feature type="transmembrane region" description="Helical" evidence="1">
    <location>
        <begin position="21"/>
        <end position="42"/>
    </location>
</feature>
<gene>
    <name evidence="2" type="ORF">FCN18_22445</name>
</gene>
<protein>
    <submittedName>
        <fullName evidence="2">Uncharacterized protein</fullName>
    </submittedName>
</protein>
<sequence>MSTPELLTADEQARIADERRLIVWESTQALVGAGAAALGLWWVTEAVSGGWVVWSLLLLGAVATEALYAVADLLGLLLARLFSREEVSGHD</sequence>
<evidence type="ECO:0000313" key="2">
    <source>
        <dbReference type="EMBL" id="TKG67524.1"/>
    </source>
</evidence>
<name>A0ABY2S229_9PSEU</name>
<organism evidence="2 3">
    <name type="scientific">Prauserella endophytica</name>
    <dbReference type="NCBI Taxonomy" id="1592324"/>
    <lineage>
        <taxon>Bacteria</taxon>
        <taxon>Bacillati</taxon>
        <taxon>Actinomycetota</taxon>
        <taxon>Actinomycetes</taxon>
        <taxon>Pseudonocardiales</taxon>
        <taxon>Pseudonocardiaceae</taxon>
        <taxon>Prauserella</taxon>
        <taxon>Prauserella coralliicola group</taxon>
    </lineage>
</organism>